<evidence type="ECO:0000313" key="5">
    <source>
        <dbReference type="Proteomes" id="UP001633002"/>
    </source>
</evidence>
<dbReference type="EMBL" id="JBJQOH010000002">
    <property type="protein sequence ID" value="KAL3696105.1"/>
    <property type="molecule type" value="Genomic_DNA"/>
</dbReference>
<feature type="repeat" description="PPR" evidence="3">
    <location>
        <begin position="3"/>
        <end position="37"/>
    </location>
</feature>
<keyword evidence="5" id="KW-1185">Reference proteome</keyword>
<reference evidence="4 5" key="1">
    <citation type="submission" date="2024-09" db="EMBL/GenBank/DDBJ databases">
        <title>Chromosome-scale assembly of Riccia sorocarpa.</title>
        <authorList>
            <person name="Paukszto L."/>
        </authorList>
    </citation>
    <scope>NUCLEOTIDE SEQUENCE [LARGE SCALE GENOMIC DNA]</scope>
    <source>
        <strain evidence="4">LP-2024</strain>
        <tissue evidence="4">Aerial parts of the thallus</tissue>
    </source>
</reference>
<dbReference type="InterPro" id="IPR002885">
    <property type="entry name" value="PPR_rpt"/>
</dbReference>
<evidence type="ECO:0000256" key="3">
    <source>
        <dbReference type="PROSITE-ProRule" id="PRU00708"/>
    </source>
</evidence>
<dbReference type="InterPro" id="IPR011990">
    <property type="entry name" value="TPR-like_helical_dom_sf"/>
</dbReference>
<dbReference type="PROSITE" id="PS51375">
    <property type="entry name" value="PPR"/>
    <property type="match status" value="4"/>
</dbReference>
<organism evidence="4 5">
    <name type="scientific">Riccia sorocarpa</name>
    <dbReference type="NCBI Taxonomy" id="122646"/>
    <lineage>
        <taxon>Eukaryota</taxon>
        <taxon>Viridiplantae</taxon>
        <taxon>Streptophyta</taxon>
        <taxon>Embryophyta</taxon>
        <taxon>Marchantiophyta</taxon>
        <taxon>Marchantiopsida</taxon>
        <taxon>Marchantiidae</taxon>
        <taxon>Marchantiales</taxon>
        <taxon>Ricciaceae</taxon>
        <taxon>Riccia</taxon>
    </lineage>
</organism>
<dbReference type="NCBIfam" id="TIGR00756">
    <property type="entry name" value="PPR"/>
    <property type="match status" value="4"/>
</dbReference>
<evidence type="ECO:0000313" key="4">
    <source>
        <dbReference type="EMBL" id="KAL3696105.1"/>
    </source>
</evidence>
<comment type="caution">
    <text evidence="4">The sequence shown here is derived from an EMBL/GenBank/DDBJ whole genome shotgun (WGS) entry which is preliminary data.</text>
</comment>
<accession>A0ABD3HX91</accession>
<feature type="repeat" description="PPR" evidence="3">
    <location>
        <begin position="73"/>
        <end position="103"/>
    </location>
</feature>
<dbReference type="PANTHER" id="PTHR46128:SF211">
    <property type="entry name" value="PENTACOTRIPEPTIDE-REPEAT REGION OF PRORP DOMAIN-CONTAINING PROTEIN"/>
    <property type="match status" value="1"/>
</dbReference>
<feature type="repeat" description="PPR" evidence="3">
    <location>
        <begin position="105"/>
        <end position="139"/>
    </location>
</feature>
<proteinExistence type="inferred from homology"/>
<dbReference type="PANTHER" id="PTHR46128">
    <property type="entry name" value="MITOCHONDRIAL GROUP I INTRON SPLICING FACTOR CCM1"/>
    <property type="match status" value="1"/>
</dbReference>
<sequence length="150" mass="17018">MPDNTTVNILIDVLAKTDQLQRAYNLFHEMVDRCSIPDFYTYTIVIWSLGQKGKVDEAVELVNEMAAKGYQPEIVTYSILIDAYGKAEDWDEAMQLFERAKGMADAVIYNSIMDGAIKKGDVHASSNLFEQMEAKTCILKFKQKKKSTTF</sequence>
<protein>
    <recommendedName>
        <fullName evidence="6">Pentatricopeptide repeat-containing protein</fullName>
    </recommendedName>
</protein>
<gene>
    <name evidence="4" type="ORF">R1sor_010181</name>
</gene>
<evidence type="ECO:0008006" key="6">
    <source>
        <dbReference type="Google" id="ProtNLM"/>
    </source>
</evidence>
<feature type="repeat" description="PPR" evidence="3">
    <location>
        <begin position="38"/>
        <end position="72"/>
    </location>
</feature>
<dbReference type="AlphaFoldDB" id="A0ABD3HX91"/>
<evidence type="ECO:0000256" key="1">
    <source>
        <dbReference type="ARBA" id="ARBA00007626"/>
    </source>
</evidence>
<dbReference type="Gene3D" id="1.25.40.10">
    <property type="entry name" value="Tetratricopeptide repeat domain"/>
    <property type="match status" value="1"/>
</dbReference>
<evidence type="ECO:0000256" key="2">
    <source>
        <dbReference type="ARBA" id="ARBA00022737"/>
    </source>
</evidence>
<dbReference type="Pfam" id="PF13041">
    <property type="entry name" value="PPR_2"/>
    <property type="match status" value="1"/>
</dbReference>
<dbReference type="Pfam" id="PF01535">
    <property type="entry name" value="PPR"/>
    <property type="match status" value="2"/>
</dbReference>
<comment type="similarity">
    <text evidence="1">Belongs to the PPR family. P subfamily.</text>
</comment>
<dbReference type="InterPro" id="IPR050872">
    <property type="entry name" value="PPR_P_subfamily"/>
</dbReference>
<keyword evidence="2" id="KW-0677">Repeat</keyword>
<dbReference type="SUPFAM" id="SSF81901">
    <property type="entry name" value="HCP-like"/>
    <property type="match status" value="1"/>
</dbReference>
<dbReference type="Proteomes" id="UP001633002">
    <property type="component" value="Unassembled WGS sequence"/>
</dbReference>
<name>A0ABD3HX91_9MARC</name>